<dbReference type="Pfam" id="PF19736">
    <property type="entry name" value="DUF6226"/>
    <property type="match status" value="1"/>
</dbReference>
<protein>
    <recommendedName>
        <fullName evidence="1">VOC domain-containing protein</fullName>
    </recommendedName>
</protein>
<dbReference type="SUPFAM" id="SSF54593">
    <property type="entry name" value="Glyoxalase/Bleomycin resistance protein/Dihydroxybiphenyl dioxygenase"/>
    <property type="match status" value="1"/>
</dbReference>
<accession>A0A7Y9H4I1</accession>
<feature type="domain" description="VOC" evidence="1">
    <location>
        <begin position="4"/>
        <end position="136"/>
    </location>
</feature>
<keyword evidence="3" id="KW-1185">Reference proteome</keyword>
<evidence type="ECO:0000313" key="2">
    <source>
        <dbReference type="EMBL" id="NYE37787.1"/>
    </source>
</evidence>
<dbReference type="InterPro" id="IPR045773">
    <property type="entry name" value="DUF6226"/>
</dbReference>
<dbReference type="RefSeq" id="WP_179620299.1">
    <property type="nucleotide sequence ID" value="NZ_JACCBW010000002.1"/>
</dbReference>
<dbReference type="PANTHER" id="PTHR40265:SF1">
    <property type="entry name" value="GLYOXALASE-LIKE DOMAIN-CONTAINING PROTEIN"/>
    <property type="match status" value="1"/>
</dbReference>
<sequence>MAARFDHLVVAVDDLDEAAARWGAAGLPAVRGGAHPVGTENALVRGPGAAYVELIAAGRDESNPWLDRVRGARGPLSWAVAVDDMETAREALRAAGLDPAPAVPGSRRTPDGDVVEWVVCDVNDGPYGWALPFLIQWTTPMPPGPADGPVVEWVGLAPPDPEPVADLLLALGFHPSEHWPRRVLHDATGLQVTLSPVGDPVGLDRTAWYMSWPDEEDASAGEPAASLSFGVPAAGPTDLVVDGVGVSTRADRRRFAASALLPAVDEAFDRLRGDLADWPNPHPGGRAAVEDEYSRREHPERYRLLAARADAWVEAVVSAGLGTAHRVDPNERQWVEPSALPSARTTVLRGRPGTLPVTVSLLEDETFVRVGVGEPVEALDLQPDCGCDACDTGSADLLDAVDSVFVLALSGGVLAVRNGDLVVRRSLDGWSSTGVEDAEVWLAEAAEGRRTQGVVAGEPWLS</sequence>
<dbReference type="Pfam" id="PF13468">
    <property type="entry name" value="Glyoxalase_3"/>
    <property type="match status" value="1"/>
</dbReference>
<dbReference type="InterPro" id="IPR037523">
    <property type="entry name" value="VOC_core"/>
</dbReference>
<comment type="caution">
    <text evidence="2">The sequence shown here is derived from an EMBL/GenBank/DDBJ whole genome shotgun (WGS) entry which is preliminary data.</text>
</comment>
<evidence type="ECO:0000259" key="1">
    <source>
        <dbReference type="PROSITE" id="PS51819"/>
    </source>
</evidence>
<dbReference type="EMBL" id="JACCBW010000002">
    <property type="protein sequence ID" value="NYE37787.1"/>
    <property type="molecule type" value="Genomic_DNA"/>
</dbReference>
<dbReference type="PANTHER" id="PTHR40265">
    <property type="entry name" value="BLL2707 PROTEIN"/>
    <property type="match status" value="1"/>
</dbReference>
<dbReference type="InterPro" id="IPR025870">
    <property type="entry name" value="Glyoxalase-like_dom"/>
</dbReference>
<proteinExistence type="predicted"/>
<organism evidence="2 3">
    <name type="scientific">Nocardioides cavernae</name>
    <dbReference type="NCBI Taxonomy" id="1921566"/>
    <lineage>
        <taxon>Bacteria</taxon>
        <taxon>Bacillati</taxon>
        <taxon>Actinomycetota</taxon>
        <taxon>Actinomycetes</taxon>
        <taxon>Propionibacteriales</taxon>
        <taxon>Nocardioidaceae</taxon>
        <taxon>Nocardioides</taxon>
    </lineage>
</organism>
<evidence type="ECO:0000313" key="3">
    <source>
        <dbReference type="Proteomes" id="UP000549911"/>
    </source>
</evidence>
<dbReference type="Gene3D" id="3.10.180.10">
    <property type="entry name" value="2,3-Dihydroxybiphenyl 1,2-Dioxygenase, domain 1"/>
    <property type="match status" value="1"/>
</dbReference>
<reference evidence="2 3" key="1">
    <citation type="submission" date="2020-07" db="EMBL/GenBank/DDBJ databases">
        <authorList>
            <person name="Partida-Martinez L."/>
            <person name="Huntemann M."/>
            <person name="Clum A."/>
            <person name="Wang J."/>
            <person name="Palaniappan K."/>
            <person name="Ritter S."/>
            <person name="Chen I.-M."/>
            <person name="Stamatis D."/>
            <person name="Reddy T."/>
            <person name="O'Malley R."/>
            <person name="Daum C."/>
            <person name="Shapiro N."/>
            <person name="Ivanova N."/>
            <person name="Kyrpides N."/>
            <person name="Woyke T."/>
        </authorList>
    </citation>
    <scope>NUCLEOTIDE SEQUENCE [LARGE SCALE GENOMIC DNA]</scope>
    <source>
        <strain evidence="2 3">AT2.17</strain>
    </source>
</reference>
<dbReference type="AlphaFoldDB" id="A0A7Y9H4I1"/>
<name>A0A7Y9H4I1_9ACTN</name>
<dbReference type="PROSITE" id="PS51819">
    <property type="entry name" value="VOC"/>
    <property type="match status" value="1"/>
</dbReference>
<reference evidence="2 3" key="2">
    <citation type="submission" date="2020-08" db="EMBL/GenBank/DDBJ databases">
        <title>The Agave Microbiome: Exploring the role of microbial communities in plant adaptations to desert environments.</title>
        <authorList>
            <person name="Partida-Martinez L.P."/>
        </authorList>
    </citation>
    <scope>NUCLEOTIDE SEQUENCE [LARGE SCALE GENOMIC DNA]</scope>
    <source>
        <strain evidence="2 3">AT2.17</strain>
    </source>
</reference>
<dbReference type="Proteomes" id="UP000549911">
    <property type="component" value="Unassembled WGS sequence"/>
</dbReference>
<gene>
    <name evidence="2" type="ORF">F4692_002920</name>
</gene>
<dbReference type="InterPro" id="IPR029068">
    <property type="entry name" value="Glyas_Bleomycin-R_OHBP_Dase"/>
</dbReference>